<name>A0AAU9Y3C4_9CNID</name>
<evidence type="ECO:0000256" key="2">
    <source>
        <dbReference type="SAM" id="MobiDB-lite"/>
    </source>
</evidence>
<sequence length="197" mass="22847">EVIQIVRATCRRLVKARLNDCHRRLKRYKNKTQQLHDKLKQLILTELLDIFTTIADKRDNKATERARTGHQQKLTGLLRNKEQRRSKPDDNWVRNISSRPLDRNETRILSYGQKHSVTPKRIPTKAIVPSVEAALSRQRELSESTKGNIRSRIASTIQSALQHGSNSTKDEQHALKRRGHSYSTSRQRTSYCCRGQD</sequence>
<reference evidence="3 4" key="1">
    <citation type="submission" date="2022-05" db="EMBL/GenBank/DDBJ databases">
        <authorList>
            <consortium name="Genoscope - CEA"/>
            <person name="William W."/>
        </authorList>
    </citation>
    <scope>NUCLEOTIDE SEQUENCE [LARGE SCALE GENOMIC DNA]</scope>
</reference>
<feature type="non-terminal residue" evidence="3">
    <location>
        <position position="1"/>
    </location>
</feature>
<evidence type="ECO:0000256" key="1">
    <source>
        <dbReference type="SAM" id="Coils"/>
    </source>
</evidence>
<dbReference type="AlphaFoldDB" id="A0AAU9Y3C4"/>
<evidence type="ECO:0000313" key="3">
    <source>
        <dbReference type="EMBL" id="CAH3166301.1"/>
    </source>
</evidence>
<organism evidence="3 4">
    <name type="scientific">Pocillopora meandrina</name>
    <dbReference type="NCBI Taxonomy" id="46732"/>
    <lineage>
        <taxon>Eukaryota</taxon>
        <taxon>Metazoa</taxon>
        <taxon>Cnidaria</taxon>
        <taxon>Anthozoa</taxon>
        <taxon>Hexacorallia</taxon>
        <taxon>Scleractinia</taxon>
        <taxon>Astrocoeniina</taxon>
        <taxon>Pocilloporidae</taxon>
        <taxon>Pocillopora</taxon>
    </lineage>
</organism>
<protein>
    <submittedName>
        <fullName evidence="3">Uncharacterized protein</fullName>
    </submittedName>
</protein>
<dbReference type="Proteomes" id="UP001159428">
    <property type="component" value="Unassembled WGS sequence"/>
</dbReference>
<keyword evidence="1" id="KW-0175">Coiled coil</keyword>
<comment type="caution">
    <text evidence="3">The sequence shown here is derived from an EMBL/GenBank/DDBJ whole genome shotgun (WGS) entry which is preliminary data.</text>
</comment>
<evidence type="ECO:0000313" key="4">
    <source>
        <dbReference type="Proteomes" id="UP001159428"/>
    </source>
</evidence>
<proteinExistence type="predicted"/>
<dbReference type="EMBL" id="CALNXJ010000132">
    <property type="protein sequence ID" value="CAH3166301.1"/>
    <property type="molecule type" value="Genomic_DNA"/>
</dbReference>
<feature type="region of interest" description="Disordered" evidence="2">
    <location>
        <begin position="159"/>
        <end position="197"/>
    </location>
</feature>
<feature type="coiled-coil region" evidence="1">
    <location>
        <begin position="18"/>
        <end position="45"/>
    </location>
</feature>
<feature type="compositionally biased region" description="Basic and acidic residues" evidence="2">
    <location>
        <begin position="79"/>
        <end position="92"/>
    </location>
</feature>
<accession>A0AAU9Y3C4</accession>
<feature type="compositionally biased region" description="Polar residues" evidence="2">
    <location>
        <begin position="181"/>
        <end position="190"/>
    </location>
</feature>
<feature type="region of interest" description="Disordered" evidence="2">
    <location>
        <begin position="61"/>
        <end position="98"/>
    </location>
</feature>
<keyword evidence="4" id="KW-1185">Reference proteome</keyword>
<gene>
    <name evidence="3" type="ORF">PMEA_00005234</name>
</gene>